<accession>A0AAP9R1E9</accession>
<dbReference type="EMBL" id="CP055905">
    <property type="protein sequence ID" value="QMR42811.1"/>
    <property type="molecule type" value="Genomic_DNA"/>
</dbReference>
<reference evidence="3" key="1">
    <citation type="submission" date="2020-06" db="EMBL/GenBank/DDBJ databases">
        <title>REHAB project genomes.</title>
        <authorList>
            <person name="Shaw L.P."/>
        </authorList>
    </citation>
    <scope>NUCLEOTIDE SEQUENCE [LARGE SCALE GENOMIC DNA]</scope>
    <source>
        <strain evidence="3">RHBSTW-00938</strain>
        <plasmid evidence="3">prhbstw-00938_2</plasmid>
    </source>
</reference>
<sequence>MHSCSDGVTGSQNIIIDAQGAIVNKRFLSKSDEKFLIKDAEQYLDLSRRRLLHQGLTLGGIMMLTGCDLDNNEDVETVLSRMSRFNDLIQARLFNPKILAPEYKDSEITRPFPFNAFYGRDSIPQISASDFQLEVRGRVREIKKWSLPELYKIQQVEQITRHICVEGWSAIGKWGGIPFSHFLKLSGADTSSKYVRFLCADDYYTSIDMASALHPQTILALTWDSQLLPPEYGYPMKLRIPTKLGYKNPKHIRVIEVTNTYPGGYWEDQGYNWFGGS</sequence>
<evidence type="ECO:0000313" key="2">
    <source>
        <dbReference type="EMBL" id="QMR42811.1"/>
    </source>
</evidence>
<organism evidence="2 3">
    <name type="scientific">Klebsiella aerogenes</name>
    <name type="common">Enterobacter aerogenes</name>
    <dbReference type="NCBI Taxonomy" id="548"/>
    <lineage>
        <taxon>Bacteria</taxon>
        <taxon>Pseudomonadati</taxon>
        <taxon>Pseudomonadota</taxon>
        <taxon>Gammaproteobacteria</taxon>
        <taxon>Enterobacterales</taxon>
        <taxon>Enterobacteriaceae</taxon>
        <taxon>Klebsiella/Raoultella group</taxon>
        <taxon>Klebsiella</taxon>
    </lineage>
</organism>
<dbReference type="SUPFAM" id="SSF56524">
    <property type="entry name" value="Oxidoreductase molybdopterin-binding domain"/>
    <property type="match status" value="1"/>
</dbReference>
<feature type="domain" description="Oxidoreductase molybdopterin-binding" evidence="1">
    <location>
        <begin position="122"/>
        <end position="266"/>
    </location>
</feature>
<geneLocation type="plasmid" evidence="3">
    <name>prhbstw-00938_2</name>
</geneLocation>
<evidence type="ECO:0000313" key="3">
    <source>
        <dbReference type="Proteomes" id="UP000514462"/>
    </source>
</evidence>
<dbReference type="Gene3D" id="3.90.420.10">
    <property type="entry name" value="Oxidoreductase, molybdopterin-binding domain"/>
    <property type="match status" value="1"/>
</dbReference>
<dbReference type="Proteomes" id="UP000514462">
    <property type="component" value="Plasmid pRHBSTW-00938_2"/>
</dbReference>
<name>A0AAP9R1E9_KLEAE</name>
<dbReference type="InterPro" id="IPR000572">
    <property type="entry name" value="OxRdtase_Mopterin-bd_dom"/>
</dbReference>
<dbReference type="PANTHER" id="PTHR43032:SF2">
    <property type="entry name" value="BLL0505 PROTEIN"/>
    <property type="match status" value="1"/>
</dbReference>
<keyword evidence="2" id="KW-0614">Plasmid</keyword>
<dbReference type="Pfam" id="PF00174">
    <property type="entry name" value="Oxidored_molyb"/>
    <property type="match status" value="1"/>
</dbReference>
<proteinExistence type="predicted"/>
<dbReference type="AlphaFoldDB" id="A0AAP9R1E9"/>
<protein>
    <submittedName>
        <fullName evidence="2">Molybdopterin-dependent oxidoreductase</fullName>
    </submittedName>
</protein>
<dbReference type="PANTHER" id="PTHR43032">
    <property type="entry name" value="PROTEIN-METHIONINE-SULFOXIDE REDUCTASE"/>
    <property type="match status" value="1"/>
</dbReference>
<gene>
    <name evidence="2" type="ORF">HV331_25065</name>
</gene>
<dbReference type="InterPro" id="IPR036374">
    <property type="entry name" value="OxRdtase_Mopterin-bd_sf"/>
</dbReference>
<evidence type="ECO:0000259" key="1">
    <source>
        <dbReference type="Pfam" id="PF00174"/>
    </source>
</evidence>